<protein>
    <submittedName>
        <fullName evidence="3">Uncharacterized protein</fullName>
    </submittedName>
</protein>
<evidence type="ECO:0000256" key="1">
    <source>
        <dbReference type="SAM" id="MobiDB-lite"/>
    </source>
</evidence>
<feature type="transmembrane region" description="Helical" evidence="2">
    <location>
        <begin position="120"/>
        <end position="137"/>
    </location>
</feature>
<feature type="transmembrane region" description="Helical" evidence="2">
    <location>
        <begin position="45"/>
        <end position="63"/>
    </location>
</feature>
<dbReference type="AlphaFoldDB" id="A0A1W1E925"/>
<proteinExistence type="predicted"/>
<feature type="transmembrane region" description="Helical" evidence="2">
    <location>
        <begin position="7"/>
        <end position="25"/>
    </location>
</feature>
<feature type="region of interest" description="Disordered" evidence="1">
    <location>
        <begin position="285"/>
        <end position="305"/>
    </location>
</feature>
<name>A0A1W1E925_9ZZZZ</name>
<organism evidence="3">
    <name type="scientific">hydrothermal vent metagenome</name>
    <dbReference type="NCBI Taxonomy" id="652676"/>
    <lineage>
        <taxon>unclassified sequences</taxon>
        <taxon>metagenomes</taxon>
        <taxon>ecological metagenomes</taxon>
    </lineage>
</organism>
<keyword evidence="2" id="KW-0472">Membrane</keyword>
<feature type="transmembrane region" description="Helical" evidence="2">
    <location>
        <begin position="175"/>
        <end position="195"/>
    </location>
</feature>
<keyword evidence="2" id="KW-1133">Transmembrane helix</keyword>
<reference evidence="3" key="1">
    <citation type="submission" date="2016-10" db="EMBL/GenBank/DDBJ databases">
        <authorList>
            <person name="de Groot N.N."/>
        </authorList>
    </citation>
    <scope>NUCLEOTIDE SEQUENCE</scope>
</reference>
<gene>
    <name evidence="3" type="ORF">MNB_SV-4-1104</name>
</gene>
<sequence>MGKHPRWFWIFNGLFLSLMLLAMLFTPVRETLWGWMHEGWDFLRAYTVALLSAFFLVKGKFVLKLFLKKIILFSATGLGKRYLIEKVFTYHLKVHFLDHIAVDLSRLVVHIKKNFIRFPLTKKIIATLAFLGSLGYISKFMGVMLAVKVFIAKIWSFLLAIVLKAGSAILYFWTDYLWGSWLAPIVEVVIFSWLLDLLEKIPFLTGSIRWFYGQMLRLARMLDRVLAKLFHVPMRKIFKWMVVQTRGLIYRFIGYKRVSAYFQLKELRGFQPSRYQKLLAKRKMRQEKRRKRVSRYMQRKSKRDQ</sequence>
<feature type="transmembrane region" description="Helical" evidence="2">
    <location>
        <begin position="143"/>
        <end position="163"/>
    </location>
</feature>
<evidence type="ECO:0000313" key="3">
    <source>
        <dbReference type="EMBL" id="SFV90266.1"/>
    </source>
</evidence>
<keyword evidence="2" id="KW-0812">Transmembrane</keyword>
<dbReference type="EMBL" id="FPIB01000012">
    <property type="protein sequence ID" value="SFV90266.1"/>
    <property type="molecule type" value="Genomic_DNA"/>
</dbReference>
<evidence type="ECO:0000256" key="2">
    <source>
        <dbReference type="SAM" id="Phobius"/>
    </source>
</evidence>
<accession>A0A1W1E925</accession>